<keyword evidence="6 10" id="KW-0812">Transmembrane</keyword>
<dbReference type="EMBL" id="AYYD01000791">
    <property type="protein sequence ID" value="ETK10238.1"/>
    <property type="molecule type" value="Genomic_DNA"/>
</dbReference>
<feature type="transmembrane region" description="Helical" evidence="10">
    <location>
        <begin position="322"/>
        <end position="342"/>
    </location>
</feature>
<proteinExistence type="inferred from homology"/>
<evidence type="ECO:0000313" key="11">
    <source>
        <dbReference type="EMBL" id="ETK10238.1"/>
    </source>
</evidence>
<feature type="transmembrane region" description="Helical" evidence="10">
    <location>
        <begin position="20"/>
        <end position="39"/>
    </location>
</feature>
<sequence>MAEAKQIQALEQERIPRLLFNYAVPAVVGTVVNSLYNIVDRIFIGQGVSEYALSGLAITFPILLFLQAFGMLVGAGASVRVSILLGQRNTPRAEQTLANAVYLTLVTQILTIIPCYIYMEPLLRLFGASDRTLPYAMEYLQIVIPANVFAAFSFGYNAIMRASGYPRKAMTTMLLSALINVVLDYVFIYPMGMGIRGAAIATAIAMVICAAYVLAHFFLPSSIVRFRRTAFRPSWAIMRAITAIGVAPFAMQLTGSAVNVLMNRSFVAYGTTPEESDLAIGAFGIISSYAMLIVMLILGVAQGMQPIVGFNYGARHMHRVRMTYAYSAGTNLFFSLVGFAVAELDPRAIVSLFTISEPLIELCTTALRIGIIGVSLIGFQITTTQLFQSIGRSQLAIFLSLTRQLLFLIPALLIIPRFLGLNGVWWSLPVSDLASVGVAVVLIISRWKLLEGTEAKAADASPEEC</sequence>
<feature type="transmembrane region" description="Helical" evidence="10">
    <location>
        <begin position="362"/>
        <end position="383"/>
    </location>
</feature>
<evidence type="ECO:0000256" key="7">
    <source>
        <dbReference type="ARBA" id="ARBA00022989"/>
    </source>
</evidence>
<dbReference type="AlphaFoldDB" id="W2CT74"/>
<keyword evidence="9" id="KW-0046">Antibiotic resistance</keyword>
<dbReference type="GO" id="GO:0042910">
    <property type="term" value="F:xenobiotic transmembrane transporter activity"/>
    <property type="evidence" value="ECO:0007669"/>
    <property type="project" value="InterPro"/>
</dbReference>
<keyword evidence="12" id="KW-1185">Reference proteome</keyword>
<dbReference type="PATRIC" id="fig|1411021.3.peg.618"/>
<evidence type="ECO:0000256" key="9">
    <source>
        <dbReference type="ARBA" id="ARBA00023251"/>
    </source>
</evidence>
<dbReference type="Pfam" id="PF01554">
    <property type="entry name" value="MatE"/>
    <property type="match status" value="2"/>
</dbReference>
<dbReference type="InterPro" id="IPR048279">
    <property type="entry name" value="MdtK-like"/>
</dbReference>
<feature type="transmembrane region" description="Helical" evidence="10">
    <location>
        <begin position="171"/>
        <end position="192"/>
    </location>
</feature>
<feature type="transmembrane region" description="Helical" evidence="10">
    <location>
        <begin position="424"/>
        <end position="444"/>
    </location>
</feature>
<feature type="transmembrane region" description="Helical" evidence="10">
    <location>
        <begin position="240"/>
        <end position="258"/>
    </location>
</feature>
<feature type="transmembrane region" description="Helical" evidence="10">
    <location>
        <begin position="51"/>
        <end position="79"/>
    </location>
</feature>
<dbReference type="CDD" id="cd13143">
    <property type="entry name" value="MATE_MepA_like"/>
    <property type="match status" value="1"/>
</dbReference>
<accession>W2CT74</accession>
<dbReference type="InterPro" id="IPR051327">
    <property type="entry name" value="MATE_MepA_subfamily"/>
</dbReference>
<dbReference type="Proteomes" id="UP000018874">
    <property type="component" value="Unassembled WGS sequence"/>
</dbReference>
<feature type="transmembrane region" description="Helical" evidence="10">
    <location>
        <begin position="139"/>
        <end position="159"/>
    </location>
</feature>
<evidence type="ECO:0000256" key="6">
    <source>
        <dbReference type="ARBA" id="ARBA00022692"/>
    </source>
</evidence>
<evidence type="ECO:0000256" key="8">
    <source>
        <dbReference type="ARBA" id="ARBA00023136"/>
    </source>
</evidence>
<evidence type="ECO:0000256" key="1">
    <source>
        <dbReference type="ARBA" id="ARBA00004651"/>
    </source>
</evidence>
<evidence type="ECO:0000256" key="5">
    <source>
        <dbReference type="ARBA" id="ARBA00022475"/>
    </source>
</evidence>
<evidence type="ECO:0000256" key="4">
    <source>
        <dbReference type="ARBA" id="ARBA00022448"/>
    </source>
</evidence>
<comment type="similarity">
    <text evidence="2">Belongs to the multi antimicrobial extrusion (MATE) (TC 2.A.66.1) family. MepA subfamily.</text>
</comment>
<organism evidence="11 12">
    <name type="scientific">Tannerella sp. oral taxon BU063 isolate Cell 6/7/9</name>
    <dbReference type="NCBI Taxonomy" id="1411021"/>
    <lineage>
        <taxon>Bacteria</taxon>
        <taxon>Pseudomonadati</taxon>
        <taxon>Bacteroidota</taxon>
        <taxon>Bacteroidia</taxon>
        <taxon>Bacteroidales</taxon>
        <taxon>Tannerellaceae</taxon>
        <taxon>Tannerella</taxon>
    </lineage>
</organism>
<reference evidence="11 12" key="1">
    <citation type="submission" date="2013-11" db="EMBL/GenBank/DDBJ databases">
        <title>Single cell genomics of uncultured Tannerella BU063 (oral taxon 286).</title>
        <authorList>
            <person name="Beall C.J."/>
            <person name="Campbell A.G."/>
            <person name="Griffen A.L."/>
            <person name="Podar M."/>
            <person name="Leys E.J."/>
        </authorList>
    </citation>
    <scope>NUCLEOTIDE SEQUENCE [LARGE SCALE GENOMIC DNA]</scope>
    <source>
        <strain evidence="11">Cell 6/7/9</strain>
    </source>
</reference>
<comment type="caution">
    <text evidence="11">The sequence shown here is derived from an EMBL/GenBank/DDBJ whole genome shotgun (WGS) entry which is preliminary data.</text>
</comment>
<dbReference type="GO" id="GO:0005886">
    <property type="term" value="C:plasma membrane"/>
    <property type="evidence" value="ECO:0007669"/>
    <property type="project" value="UniProtKB-SubCell"/>
</dbReference>
<protein>
    <recommendedName>
        <fullName evidence="3">Multidrug export protein MepA</fullName>
    </recommendedName>
</protein>
<keyword evidence="4" id="KW-0813">Transport</keyword>
<feature type="transmembrane region" description="Helical" evidence="10">
    <location>
        <begin position="198"/>
        <end position="219"/>
    </location>
</feature>
<dbReference type="GO" id="GO:0046677">
    <property type="term" value="P:response to antibiotic"/>
    <property type="evidence" value="ECO:0007669"/>
    <property type="project" value="UniProtKB-KW"/>
</dbReference>
<dbReference type="PANTHER" id="PTHR43823">
    <property type="entry name" value="SPORULATION PROTEIN YKVU"/>
    <property type="match status" value="1"/>
</dbReference>
<feature type="transmembrane region" description="Helical" evidence="10">
    <location>
        <begin position="278"/>
        <end position="301"/>
    </location>
</feature>
<gene>
    <name evidence="11" type="ORF">T231_05930</name>
</gene>
<comment type="subcellular location">
    <subcellularLocation>
        <location evidence="1">Cell membrane</location>
        <topology evidence="1">Multi-pass membrane protein</topology>
    </subcellularLocation>
</comment>
<keyword evidence="5" id="KW-1003">Cell membrane</keyword>
<dbReference type="GO" id="GO:0015297">
    <property type="term" value="F:antiporter activity"/>
    <property type="evidence" value="ECO:0007669"/>
    <property type="project" value="InterPro"/>
</dbReference>
<feature type="transmembrane region" description="Helical" evidence="10">
    <location>
        <begin position="395"/>
        <end position="418"/>
    </location>
</feature>
<dbReference type="PIRSF" id="PIRSF006603">
    <property type="entry name" value="DinF"/>
    <property type="match status" value="1"/>
</dbReference>
<evidence type="ECO:0000256" key="10">
    <source>
        <dbReference type="SAM" id="Phobius"/>
    </source>
</evidence>
<evidence type="ECO:0000256" key="2">
    <source>
        <dbReference type="ARBA" id="ARBA00008417"/>
    </source>
</evidence>
<dbReference type="InterPro" id="IPR002528">
    <property type="entry name" value="MATE_fam"/>
</dbReference>
<feature type="transmembrane region" description="Helical" evidence="10">
    <location>
        <begin position="100"/>
        <end position="119"/>
    </location>
</feature>
<dbReference type="PANTHER" id="PTHR43823:SF3">
    <property type="entry name" value="MULTIDRUG EXPORT PROTEIN MEPA"/>
    <property type="match status" value="1"/>
</dbReference>
<name>W2CT74_9BACT</name>
<evidence type="ECO:0000313" key="12">
    <source>
        <dbReference type="Proteomes" id="UP000018874"/>
    </source>
</evidence>
<keyword evidence="8 10" id="KW-0472">Membrane</keyword>
<dbReference type="InterPro" id="IPR045070">
    <property type="entry name" value="MATE_MepA-like"/>
</dbReference>
<evidence type="ECO:0000256" key="3">
    <source>
        <dbReference type="ARBA" id="ARBA00022106"/>
    </source>
</evidence>
<dbReference type="NCBIfam" id="TIGR00797">
    <property type="entry name" value="matE"/>
    <property type="match status" value="1"/>
</dbReference>
<keyword evidence="7 10" id="KW-1133">Transmembrane helix</keyword>